<dbReference type="AlphaFoldDB" id="A0A0L0BU82"/>
<keyword evidence="8" id="KW-1185">Reference proteome</keyword>
<dbReference type="GO" id="GO:0016042">
    <property type="term" value="P:lipid catabolic process"/>
    <property type="evidence" value="ECO:0007669"/>
    <property type="project" value="TreeGrafter"/>
</dbReference>
<feature type="chain" id="PRO_5005535252" description="Lipase domain-containing protein" evidence="5">
    <location>
        <begin position="23"/>
        <end position="313"/>
    </location>
</feature>
<dbReference type="Gene3D" id="3.40.50.1820">
    <property type="entry name" value="alpha/beta hydrolase"/>
    <property type="match status" value="1"/>
</dbReference>
<dbReference type="PRINTS" id="PR00821">
    <property type="entry name" value="TAGLIPASE"/>
</dbReference>
<evidence type="ECO:0000259" key="6">
    <source>
        <dbReference type="Pfam" id="PF00151"/>
    </source>
</evidence>
<dbReference type="EMBL" id="JRES01001324">
    <property type="protein sequence ID" value="KNC23635.1"/>
    <property type="molecule type" value="Genomic_DNA"/>
</dbReference>
<dbReference type="InterPro" id="IPR000734">
    <property type="entry name" value="TAG_lipase"/>
</dbReference>
<evidence type="ECO:0000313" key="7">
    <source>
        <dbReference type="EMBL" id="KNC23635.1"/>
    </source>
</evidence>
<evidence type="ECO:0000313" key="8">
    <source>
        <dbReference type="Proteomes" id="UP000037069"/>
    </source>
</evidence>
<evidence type="ECO:0000256" key="2">
    <source>
        <dbReference type="ARBA" id="ARBA00010701"/>
    </source>
</evidence>
<evidence type="ECO:0000256" key="5">
    <source>
        <dbReference type="SAM" id="SignalP"/>
    </source>
</evidence>
<reference evidence="7 8" key="1">
    <citation type="journal article" date="2015" name="Nat. Commun.">
        <title>Lucilia cuprina genome unlocks parasitic fly biology to underpin future interventions.</title>
        <authorList>
            <person name="Anstead C.A."/>
            <person name="Korhonen P.K."/>
            <person name="Young N.D."/>
            <person name="Hall R.S."/>
            <person name="Jex A.R."/>
            <person name="Murali S.C."/>
            <person name="Hughes D.S."/>
            <person name="Lee S.F."/>
            <person name="Perry T."/>
            <person name="Stroehlein A.J."/>
            <person name="Ansell B.R."/>
            <person name="Breugelmans B."/>
            <person name="Hofmann A."/>
            <person name="Qu J."/>
            <person name="Dugan S."/>
            <person name="Lee S.L."/>
            <person name="Chao H."/>
            <person name="Dinh H."/>
            <person name="Han Y."/>
            <person name="Doddapaneni H.V."/>
            <person name="Worley K.C."/>
            <person name="Muzny D.M."/>
            <person name="Ioannidis P."/>
            <person name="Waterhouse R.M."/>
            <person name="Zdobnov E.M."/>
            <person name="James P.J."/>
            <person name="Bagnall N.H."/>
            <person name="Kotze A.C."/>
            <person name="Gibbs R.A."/>
            <person name="Richards S."/>
            <person name="Batterham P."/>
            <person name="Gasser R.B."/>
        </authorList>
    </citation>
    <scope>NUCLEOTIDE SEQUENCE [LARGE SCALE GENOMIC DNA]</scope>
    <source>
        <strain evidence="7 8">LS</strain>
        <tissue evidence="7">Full body</tissue>
    </source>
</reference>
<evidence type="ECO:0000256" key="3">
    <source>
        <dbReference type="ARBA" id="ARBA00022525"/>
    </source>
</evidence>
<keyword evidence="5" id="KW-0732">Signal</keyword>
<dbReference type="PANTHER" id="PTHR11610">
    <property type="entry name" value="LIPASE"/>
    <property type="match status" value="1"/>
</dbReference>
<sequence>MENFRNLFIIIIVLFKVWLAKANIDNLVQRANIYYQQPLHDGLAHEFTLDTIVEPLSKTDIKVIIHGFLGNRFHNSIRPLRNAYMAQGKENVFLADWENAANLDYPSSRWAVGKVAIFLGKLLENYLNKHEIPLSEVHIIGHSLGAHIAGNMGRYFNGSIGRITGLDPALPLFTPNAGDSLHANAALFVDVIHTDFPVFGDNTPRGTVDFYPNYGHTPQKGCDDVDIISASKLIFEAYSCSHNRAVILYAESITLPQNFPAIPCSLMAISMHSSDKCLQTIKDSSVTKSSLAEAIAAKNDALIAYMGEGVSRR</sequence>
<feature type="signal peptide" evidence="5">
    <location>
        <begin position="1"/>
        <end position="22"/>
    </location>
</feature>
<keyword evidence="3" id="KW-0964">Secreted</keyword>
<dbReference type="SUPFAM" id="SSF53474">
    <property type="entry name" value="alpha/beta-Hydrolases"/>
    <property type="match status" value="1"/>
</dbReference>
<dbReference type="GO" id="GO:0017171">
    <property type="term" value="F:serine hydrolase activity"/>
    <property type="evidence" value="ECO:0007669"/>
    <property type="project" value="TreeGrafter"/>
</dbReference>
<dbReference type="GO" id="GO:0016298">
    <property type="term" value="F:lipase activity"/>
    <property type="evidence" value="ECO:0007669"/>
    <property type="project" value="InterPro"/>
</dbReference>
<proteinExistence type="inferred from homology"/>
<feature type="domain" description="Lipase" evidence="6">
    <location>
        <begin position="58"/>
        <end position="283"/>
    </location>
</feature>
<dbReference type="Proteomes" id="UP000037069">
    <property type="component" value="Unassembled WGS sequence"/>
</dbReference>
<gene>
    <name evidence="7" type="ORF">FF38_10712</name>
</gene>
<dbReference type="PANTHER" id="PTHR11610:SF173">
    <property type="entry name" value="LIPASE DOMAIN-CONTAINING PROTEIN-RELATED"/>
    <property type="match status" value="1"/>
</dbReference>
<dbReference type="OMA" id="PCSWKVI"/>
<comment type="similarity">
    <text evidence="2 4">Belongs to the AB hydrolase superfamily. Lipase family.</text>
</comment>
<dbReference type="GO" id="GO:0005615">
    <property type="term" value="C:extracellular space"/>
    <property type="evidence" value="ECO:0007669"/>
    <property type="project" value="TreeGrafter"/>
</dbReference>
<dbReference type="Pfam" id="PF00151">
    <property type="entry name" value="Lipase"/>
    <property type="match status" value="1"/>
</dbReference>
<dbReference type="InterPro" id="IPR029058">
    <property type="entry name" value="AB_hydrolase_fold"/>
</dbReference>
<accession>A0A0L0BU82</accession>
<dbReference type="OrthoDB" id="199913at2759"/>
<evidence type="ECO:0000256" key="1">
    <source>
        <dbReference type="ARBA" id="ARBA00004613"/>
    </source>
</evidence>
<dbReference type="InterPro" id="IPR033906">
    <property type="entry name" value="Lipase_N"/>
</dbReference>
<organism evidence="7 8">
    <name type="scientific">Lucilia cuprina</name>
    <name type="common">Green bottle fly</name>
    <name type="synonym">Australian sheep blowfly</name>
    <dbReference type="NCBI Taxonomy" id="7375"/>
    <lineage>
        <taxon>Eukaryota</taxon>
        <taxon>Metazoa</taxon>
        <taxon>Ecdysozoa</taxon>
        <taxon>Arthropoda</taxon>
        <taxon>Hexapoda</taxon>
        <taxon>Insecta</taxon>
        <taxon>Pterygota</taxon>
        <taxon>Neoptera</taxon>
        <taxon>Endopterygota</taxon>
        <taxon>Diptera</taxon>
        <taxon>Brachycera</taxon>
        <taxon>Muscomorpha</taxon>
        <taxon>Oestroidea</taxon>
        <taxon>Calliphoridae</taxon>
        <taxon>Luciliinae</taxon>
        <taxon>Lucilia</taxon>
    </lineage>
</organism>
<name>A0A0L0BU82_LUCCU</name>
<comment type="subcellular location">
    <subcellularLocation>
        <location evidence="1">Secreted</location>
    </subcellularLocation>
</comment>
<dbReference type="InterPro" id="IPR013818">
    <property type="entry name" value="Lipase"/>
</dbReference>
<evidence type="ECO:0000256" key="4">
    <source>
        <dbReference type="RuleBase" id="RU004262"/>
    </source>
</evidence>
<dbReference type="CDD" id="cd00707">
    <property type="entry name" value="Pancreat_lipase_like"/>
    <property type="match status" value="1"/>
</dbReference>
<protein>
    <recommendedName>
        <fullName evidence="6">Lipase domain-containing protein</fullName>
    </recommendedName>
</protein>
<comment type="caution">
    <text evidence="7">The sequence shown here is derived from an EMBL/GenBank/DDBJ whole genome shotgun (WGS) entry which is preliminary data.</text>
</comment>